<dbReference type="EMBL" id="CP059693">
    <property type="protein sequence ID" value="WDE13198.1"/>
    <property type="molecule type" value="Genomic_DNA"/>
</dbReference>
<dbReference type="RefSeq" id="WP_274053550.1">
    <property type="nucleotide sequence ID" value="NZ_CP059693.1"/>
</dbReference>
<proteinExistence type="predicted"/>
<feature type="region of interest" description="Disordered" evidence="1">
    <location>
        <begin position="317"/>
        <end position="336"/>
    </location>
</feature>
<evidence type="ECO:0000256" key="1">
    <source>
        <dbReference type="SAM" id="MobiDB-lite"/>
    </source>
</evidence>
<accession>A0ABY7VI43</accession>
<dbReference type="InterPro" id="IPR043129">
    <property type="entry name" value="ATPase_NBD"/>
</dbReference>
<keyword evidence="3" id="KW-1185">Reference proteome</keyword>
<dbReference type="Gene3D" id="3.90.640.10">
    <property type="entry name" value="Actin, Chain A, domain 4"/>
    <property type="match status" value="1"/>
</dbReference>
<evidence type="ECO:0008006" key="4">
    <source>
        <dbReference type="Google" id="ProtNLM"/>
    </source>
</evidence>
<name>A0ABY7VI43_9GAMM</name>
<sequence length="448" mass="50321">MPLTLIEINDHQLTLRQGEKLLTQSGYALIDKDQLVFGQDAFVRGKLSPGNFYCRYWQQLGYEEISTANTQVRHFADLAYLQLKALTEQYDNIKESVLMVPASYSQQQLSLLLGIATSCQLQIIAVINEAVIKLAHQRQAGKLALLDLGLHHCNLNELYADEHLSLVNTHVLPRKGLHDLYKHLAGWLNKKFIIECRYDVFATARAEQNIYNYLNEMIPCTRESYQLNISDKTLKVFAREIKEQISRFFAPALASAGEYPTVYITPRLKAILAGDSALEVMTVLDESKLEANIQRHFNDLTGNKQLTLITRLPVNLSSKKQQTDNSSNIKKQTSDLTGLHGNRSYPACSHLAYKGHAYPLTDKPLYLSADDNNALSLNAGNNTAAKLTQTDQGYQLNLTNQSSGENQQQVLINNKPARDKQGLYAGDTISIGRDKATFLLLKVEEVLH</sequence>
<dbReference type="Proteomes" id="UP001215231">
    <property type="component" value="Chromosome"/>
</dbReference>
<dbReference type="SUPFAM" id="SSF53067">
    <property type="entry name" value="Actin-like ATPase domain"/>
    <property type="match status" value="1"/>
</dbReference>
<protein>
    <recommendedName>
        <fullName evidence="4">FHA domain-containing protein</fullName>
    </recommendedName>
</protein>
<organism evidence="2 3">
    <name type="scientific">Thalassomonas haliotis</name>
    <dbReference type="NCBI Taxonomy" id="485448"/>
    <lineage>
        <taxon>Bacteria</taxon>
        <taxon>Pseudomonadati</taxon>
        <taxon>Pseudomonadota</taxon>
        <taxon>Gammaproteobacteria</taxon>
        <taxon>Alteromonadales</taxon>
        <taxon>Colwelliaceae</taxon>
        <taxon>Thalassomonas</taxon>
    </lineage>
</organism>
<evidence type="ECO:0000313" key="3">
    <source>
        <dbReference type="Proteomes" id="UP001215231"/>
    </source>
</evidence>
<evidence type="ECO:0000313" key="2">
    <source>
        <dbReference type="EMBL" id="WDE13198.1"/>
    </source>
</evidence>
<gene>
    <name evidence="2" type="ORF">H3N35_07085</name>
</gene>
<reference evidence="2 3" key="1">
    <citation type="journal article" date="2022" name="Mar. Drugs">
        <title>Bioassay-Guided Fractionation Leads to the Detection of Cholic Acid Generated by the Rare Thalassomonas sp.</title>
        <authorList>
            <person name="Pheiffer F."/>
            <person name="Schneider Y.K."/>
            <person name="Hansen E.H."/>
            <person name="Andersen J.H."/>
            <person name="Isaksson J."/>
            <person name="Busche T."/>
            <person name="R C."/>
            <person name="Kalinowski J."/>
            <person name="Zyl L.V."/>
            <person name="Trindade M."/>
        </authorList>
    </citation>
    <scope>NUCLEOTIDE SEQUENCE [LARGE SCALE GENOMIC DNA]</scope>
    <source>
        <strain evidence="2 3">A5K-61T</strain>
    </source>
</reference>
<dbReference type="Gene3D" id="3.30.420.40">
    <property type="match status" value="2"/>
</dbReference>